<dbReference type="OrthoDB" id="4045at2"/>
<dbReference type="EMBL" id="LAHO01000002">
    <property type="protein sequence ID" value="KKO46915.1"/>
    <property type="molecule type" value="Genomic_DNA"/>
</dbReference>
<evidence type="ECO:0000256" key="7">
    <source>
        <dbReference type="SAM" id="Coils"/>
    </source>
</evidence>
<dbReference type="AlphaFoldDB" id="A0A0M2VBB4"/>
<keyword evidence="3 8" id="KW-0812">Transmembrane</keyword>
<organism evidence="11 12">
    <name type="scientific">Arsukibacterium ikkense</name>
    <dbReference type="NCBI Taxonomy" id="336831"/>
    <lineage>
        <taxon>Bacteria</taxon>
        <taxon>Pseudomonadati</taxon>
        <taxon>Pseudomonadota</taxon>
        <taxon>Gammaproteobacteria</taxon>
        <taxon>Chromatiales</taxon>
        <taxon>Chromatiaceae</taxon>
        <taxon>Arsukibacterium</taxon>
    </lineage>
</organism>
<keyword evidence="2" id="KW-1003">Cell membrane</keyword>
<dbReference type="PATRIC" id="fig|336831.14.peg.3748"/>
<dbReference type="PANTHER" id="PTHR30625">
    <property type="entry name" value="PROTEIN TOLQ"/>
    <property type="match status" value="1"/>
</dbReference>
<dbReference type="STRING" id="336831.WG68_02965"/>
<dbReference type="InterPro" id="IPR017270">
    <property type="entry name" value="MotA/TolQ/ExbB-rel"/>
</dbReference>
<keyword evidence="11" id="KW-0966">Cell projection</keyword>
<feature type="domain" description="MotA/TolQ/ExbB proton channel" evidence="10">
    <location>
        <begin position="320"/>
        <end position="438"/>
    </location>
</feature>
<keyword evidence="9" id="KW-0732">Signal</keyword>
<feature type="coiled-coil region" evidence="7">
    <location>
        <begin position="60"/>
        <end position="87"/>
    </location>
</feature>
<evidence type="ECO:0000313" key="12">
    <source>
        <dbReference type="Proteomes" id="UP000034228"/>
    </source>
</evidence>
<evidence type="ECO:0000259" key="10">
    <source>
        <dbReference type="Pfam" id="PF01618"/>
    </source>
</evidence>
<comment type="subcellular location">
    <subcellularLocation>
        <location evidence="1">Cell membrane</location>
        <topology evidence="1">Multi-pass membrane protein</topology>
    </subcellularLocation>
    <subcellularLocation>
        <location evidence="6">Membrane</location>
        <topology evidence="6">Multi-pass membrane protein</topology>
    </subcellularLocation>
</comment>
<evidence type="ECO:0000256" key="8">
    <source>
        <dbReference type="SAM" id="Phobius"/>
    </source>
</evidence>
<keyword evidence="5 8" id="KW-0472">Membrane</keyword>
<dbReference type="Proteomes" id="UP000034228">
    <property type="component" value="Unassembled WGS sequence"/>
</dbReference>
<proteinExistence type="inferred from homology"/>
<accession>A0A0M2VBB4</accession>
<evidence type="ECO:0000256" key="1">
    <source>
        <dbReference type="ARBA" id="ARBA00004651"/>
    </source>
</evidence>
<evidence type="ECO:0000256" key="9">
    <source>
        <dbReference type="SAM" id="SignalP"/>
    </source>
</evidence>
<dbReference type="GO" id="GO:0017038">
    <property type="term" value="P:protein import"/>
    <property type="evidence" value="ECO:0007669"/>
    <property type="project" value="TreeGrafter"/>
</dbReference>
<feature type="transmembrane region" description="Helical" evidence="8">
    <location>
        <begin position="277"/>
        <end position="298"/>
    </location>
</feature>
<evidence type="ECO:0000256" key="3">
    <source>
        <dbReference type="ARBA" id="ARBA00022692"/>
    </source>
</evidence>
<comment type="similarity">
    <text evidence="6">Belongs to the exbB/tolQ family.</text>
</comment>
<evidence type="ECO:0000313" key="11">
    <source>
        <dbReference type="EMBL" id="KKO46915.1"/>
    </source>
</evidence>
<feature type="transmembrane region" description="Helical" evidence="8">
    <location>
        <begin position="398"/>
        <end position="423"/>
    </location>
</feature>
<dbReference type="PANTHER" id="PTHR30625:SF11">
    <property type="entry name" value="MOTA_TOLQ_EXBB PROTON CHANNEL DOMAIN-CONTAINING PROTEIN"/>
    <property type="match status" value="1"/>
</dbReference>
<feature type="chain" id="PRO_5005644558" evidence="9">
    <location>
        <begin position="27"/>
        <end position="455"/>
    </location>
</feature>
<dbReference type="InterPro" id="IPR050790">
    <property type="entry name" value="ExbB/TolQ_transport"/>
</dbReference>
<keyword evidence="12" id="KW-1185">Reference proteome</keyword>
<reference evidence="11 12" key="1">
    <citation type="submission" date="2015-03" db="EMBL/GenBank/DDBJ databases">
        <title>Draft genome sequences of two protease-producing strains of Arsukibacterium isolated from two cold and alkaline environments.</title>
        <authorList>
            <person name="Lylloff J.E."/>
            <person name="Skov L.B."/>
            <person name="Jepsen M."/>
            <person name="Hallin P.F."/>
            <person name="Sorensen S.J."/>
            <person name="Stougaard P."/>
            <person name="Glaring M.A."/>
        </authorList>
    </citation>
    <scope>NUCLEOTIDE SEQUENCE [LARGE SCALE GENOMIC DNA]</scope>
    <source>
        <strain evidence="11 12">GCM72</strain>
    </source>
</reference>
<dbReference type="PIRSF" id="PIRSF037714">
    <property type="entry name" value="TolR"/>
    <property type="match status" value="1"/>
</dbReference>
<keyword evidence="6" id="KW-0813">Transport</keyword>
<dbReference type="InterPro" id="IPR002898">
    <property type="entry name" value="MotA_ExbB_proton_chnl"/>
</dbReference>
<keyword evidence="11" id="KW-0282">Flagellum</keyword>
<evidence type="ECO:0000256" key="2">
    <source>
        <dbReference type="ARBA" id="ARBA00022475"/>
    </source>
</evidence>
<dbReference type="Pfam" id="PF01618">
    <property type="entry name" value="MotA_ExbB"/>
    <property type="match status" value="1"/>
</dbReference>
<keyword evidence="4 8" id="KW-1133">Transmembrane helix</keyword>
<keyword evidence="11" id="KW-0969">Cilium</keyword>
<keyword evidence="7" id="KW-0175">Coiled coil</keyword>
<evidence type="ECO:0000256" key="6">
    <source>
        <dbReference type="RuleBase" id="RU004057"/>
    </source>
</evidence>
<comment type="caution">
    <text evidence="11">The sequence shown here is derived from an EMBL/GenBank/DDBJ whole genome shotgun (WGS) entry which is preliminary data.</text>
</comment>
<sequence>MRKAIKTLVVAAAMTLSASLAFNAVANTAQLDQLLEQIKRERAVEGRMNQERERAFLADRADKQALLNTAKRQYADEEARGKRLAKQYSDNDILIAQKIQELESAQGTMGEVFGVVRQSANQAIGVITSSLISAQYPGREVPLRAIAAATELPTLSQMEDLWVAMLTEMTESAKISKFDAQVVKLDGGSSTERVTRFGAFHLTTADQYLIRNVDTDQIQPLGRQPQGKIHGSVADYHSAAKGQLAGLYVDPTKGNSLLRLNQQRSTLMEYYHQGGTVGYLITVLLFIGLLIALERFLVLTMVGGKMRAQLKNLASPSDSNPLGRILNVYHQNRSADVENLELKLDEAILRETPKVDRGIGMIKLFAAVAPLMGLLGTVIGMILTFQQITLYGTGDPKLMAGSISLALVTTALGLIAALPLLFVHSIVQAKAKSILHVLDEQSAGIVAAHAEKENA</sequence>
<dbReference type="RefSeq" id="WP_046556162.1">
    <property type="nucleotide sequence ID" value="NZ_LAHO01000002.1"/>
</dbReference>
<keyword evidence="6" id="KW-0653">Protein transport</keyword>
<feature type="transmembrane region" description="Helical" evidence="8">
    <location>
        <begin position="364"/>
        <end position="386"/>
    </location>
</feature>
<feature type="signal peptide" evidence="9">
    <location>
        <begin position="1"/>
        <end position="26"/>
    </location>
</feature>
<protein>
    <submittedName>
        <fullName evidence="11">Flagellar motor protein MotA</fullName>
    </submittedName>
</protein>
<dbReference type="GO" id="GO:0005886">
    <property type="term" value="C:plasma membrane"/>
    <property type="evidence" value="ECO:0007669"/>
    <property type="project" value="UniProtKB-SubCell"/>
</dbReference>
<name>A0A0M2VBB4_9GAMM</name>
<evidence type="ECO:0000256" key="4">
    <source>
        <dbReference type="ARBA" id="ARBA00022989"/>
    </source>
</evidence>
<evidence type="ECO:0000256" key="5">
    <source>
        <dbReference type="ARBA" id="ARBA00023136"/>
    </source>
</evidence>
<gene>
    <name evidence="11" type="ORF">WG68_02965</name>
</gene>